<proteinExistence type="predicted"/>
<evidence type="ECO:0000313" key="1">
    <source>
        <dbReference type="EMBL" id="GIH33709.1"/>
    </source>
</evidence>
<dbReference type="RefSeq" id="WP_204286650.1">
    <property type="nucleotide sequence ID" value="NZ_BAABEJ010000014.1"/>
</dbReference>
<dbReference type="Proteomes" id="UP000651728">
    <property type="component" value="Unassembled WGS sequence"/>
</dbReference>
<keyword evidence="2" id="KW-1185">Reference proteome</keyword>
<name>A0ABQ4FFW3_9ACTN</name>
<gene>
    <name evidence="1" type="ORF">Mam01_38730</name>
</gene>
<dbReference type="EMBL" id="BOOB01000027">
    <property type="protein sequence ID" value="GIH33709.1"/>
    <property type="molecule type" value="Genomic_DNA"/>
</dbReference>
<organism evidence="1 2">
    <name type="scientific">Microbispora amethystogenes</name>
    <dbReference type="NCBI Taxonomy" id="1427754"/>
    <lineage>
        <taxon>Bacteria</taxon>
        <taxon>Bacillati</taxon>
        <taxon>Actinomycetota</taxon>
        <taxon>Actinomycetes</taxon>
        <taxon>Streptosporangiales</taxon>
        <taxon>Streptosporangiaceae</taxon>
        <taxon>Microbispora</taxon>
    </lineage>
</organism>
<protein>
    <submittedName>
        <fullName evidence="1">Uncharacterized protein</fullName>
    </submittedName>
</protein>
<reference evidence="1 2" key="1">
    <citation type="submission" date="2021-01" db="EMBL/GenBank/DDBJ databases">
        <title>Whole genome shotgun sequence of Microbispora amethystogenes NBRC 101907.</title>
        <authorList>
            <person name="Komaki H."/>
            <person name="Tamura T."/>
        </authorList>
    </citation>
    <scope>NUCLEOTIDE SEQUENCE [LARGE SCALE GENOMIC DNA]</scope>
    <source>
        <strain evidence="1 2">NBRC 101907</strain>
    </source>
</reference>
<sequence length="156" mass="16463">MAGMLGCSPWVDGKAGIGVDEAGNLLLVLAWCGTGPNVAVVYHKRESGETVDDARYEASKPQGRYAAFRLDAPSGGWKATQGPLELDPAITYTAAGGNGDTVTTTGSVDFGVGDAAKLKPGLVLVQQYDDHKEQVVDVVIPVEQFQRSAQRPENCK</sequence>
<evidence type="ECO:0000313" key="2">
    <source>
        <dbReference type="Proteomes" id="UP000651728"/>
    </source>
</evidence>
<comment type="caution">
    <text evidence="1">The sequence shown here is derived from an EMBL/GenBank/DDBJ whole genome shotgun (WGS) entry which is preliminary data.</text>
</comment>
<accession>A0ABQ4FFW3</accession>